<keyword evidence="10" id="KW-1185">Reference proteome</keyword>
<dbReference type="EMBL" id="BFAA01001591">
    <property type="protein sequence ID" value="GCB67745.1"/>
    <property type="molecule type" value="Genomic_DNA"/>
</dbReference>
<evidence type="ECO:0000256" key="4">
    <source>
        <dbReference type="ARBA" id="ARBA00016380"/>
    </source>
</evidence>
<keyword evidence="7" id="KW-0137">Centromere</keyword>
<comment type="similarity">
    <text evidence="3">Belongs to the CENP-L/IML3 family.</text>
</comment>
<reference evidence="9 10" key="1">
    <citation type="journal article" date="2018" name="Nat. Ecol. Evol.">
        <title>Shark genomes provide insights into elasmobranch evolution and the origin of vertebrates.</title>
        <authorList>
            <person name="Hara Y"/>
            <person name="Yamaguchi K"/>
            <person name="Onimaru K"/>
            <person name="Kadota M"/>
            <person name="Koyanagi M"/>
            <person name="Keeley SD"/>
            <person name="Tatsumi K"/>
            <person name="Tanaka K"/>
            <person name="Motone F"/>
            <person name="Kageyama Y"/>
            <person name="Nozu R"/>
            <person name="Adachi N"/>
            <person name="Nishimura O"/>
            <person name="Nakagawa R"/>
            <person name="Tanegashima C"/>
            <person name="Kiyatake I"/>
            <person name="Matsumoto R"/>
            <person name="Murakumo K"/>
            <person name="Nishida K"/>
            <person name="Terakita A"/>
            <person name="Kuratani S"/>
            <person name="Sato K"/>
            <person name="Hyodo S Kuraku.S."/>
        </authorList>
    </citation>
    <scope>NUCLEOTIDE SEQUENCE [LARGE SCALE GENOMIC DNA]</scope>
</reference>
<dbReference type="PANTHER" id="PTHR31740">
    <property type="entry name" value="CENTROMERE PROTEIN L"/>
    <property type="match status" value="1"/>
</dbReference>
<dbReference type="OMA" id="TIDANDC"/>
<dbReference type="AlphaFoldDB" id="A0A401P3L4"/>
<keyword evidence="5" id="KW-0158">Chromosome</keyword>
<dbReference type="PANTHER" id="PTHR31740:SF2">
    <property type="entry name" value="CENTROMERE PROTEIN L"/>
    <property type="match status" value="1"/>
</dbReference>
<dbReference type="Proteomes" id="UP000288216">
    <property type="component" value="Unassembled WGS sequence"/>
</dbReference>
<sequence length="413" mass="46101">RGPPHRPAEQPVPGTTSPPSRAARPGNHLSPSGPGKRTASLSYPGTSGWRISELITRGPRGNWFNMEHVTSAARAEIKQRGVCFANTDATPAVVKTGKRQTPFRQSSAIRKIPRTDLPVENAEQIAALLQKQWRLYHLTPLYRFSYTMLKKYSNELSVFIATEQKRGVAIEVGIELASKAKFSMLAGLRATENDPEAVSIQITTKTSVHQAVAEKVVWSGWMCCVDGDLGFLESLPVEFICLPLLFANGPETVTTMVGEWLQKTFDCYISAFPISSENLTWMAAMWANCFSDSVHRVMELEWSVPPVQLTISLSIHPEDAKALWDSIHEDEDEITIDEVELFMSCLHSHFYRHFGVRLAATQLVKVSTAVASAHCDGKLKLFNSKHIDHVLPFLTELAFHQIQYQPRLCNSLD</sequence>
<comment type="caution">
    <text evidence="9">The sequence shown here is derived from an EMBL/GenBank/DDBJ whole genome shotgun (WGS) entry which is preliminary data.</text>
</comment>
<evidence type="ECO:0000313" key="9">
    <source>
        <dbReference type="EMBL" id="GCB67745.1"/>
    </source>
</evidence>
<gene>
    <name evidence="9" type="ORF">scyTo_0005196</name>
</gene>
<accession>A0A401P3L4</accession>
<evidence type="ECO:0000256" key="1">
    <source>
        <dbReference type="ARBA" id="ARBA00004123"/>
    </source>
</evidence>
<evidence type="ECO:0000256" key="8">
    <source>
        <dbReference type="SAM" id="MobiDB-lite"/>
    </source>
</evidence>
<evidence type="ECO:0000256" key="2">
    <source>
        <dbReference type="ARBA" id="ARBA00004584"/>
    </source>
</evidence>
<evidence type="ECO:0000256" key="7">
    <source>
        <dbReference type="ARBA" id="ARBA00023328"/>
    </source>
</evidence>
<proteinExistence type="inferred from homology"/>
<keyword evidence="6" id="KW-0539">Nucleus</keyword>
<name>A0A401P3L4_SCYTO</name>
<dbReference type="InterPro" id="IPR025204">
    <property type="entry name" value="CENP-L"/>
</dbReference>
<dbReference type="GO" id="GO:0005634">
    <property type="term" value="C:nucleus"/>
    <property type="evidence" value="ECO:0007669"/>
    <property type="project" value="UniProtKB-SubCell"/>
</dbReference>
<evidence type="ECO:0000313" key="10">
    <source>
        <dbReference type="Proteomes" id="UP000288216"/>
    </source>
</evidence>
<organism evidence="9 10">
    <name type="scientific">Scyliorhinus torazame</name>
    <name type="common">Cloudy catshark</name>
    <name type="synonym">Catulus torazame</name>
    <dbReference type="NCBI Taxonomy" id="75743"/>
    <lineage>
        <taxon>Eukaryota</taxon>
        <taxon>Metazoa</taxon>
        <taxon>Chordata</taxon>
        <taxon>Craniata</taxon>
        <taxon>Vertebrata</taxon>
        <taxon>Chondrichthyes</taxon>
        <taxon>Elasmobranchii</taxon>
        <taxon>Galeomorphii</taxon>
        <taxon>Galeoidea</taxon>
        <taxon>Carcharhiniformes</taxon>
        <taxon>Scyliorhinidae</taxon>
        <taxon>Scyliorhinus</taxon>
    </lineage>
</organism>
<dbReference type="OrthoDB" id="8864979at2759"/>
<protein>
    <recommendedName>
        <fullName evidence="4">Centromere protein L</fullName>
    </recommendedName>
</protein>
<comment type="subcellular location">
    <subcellularLocation>
        <location evidence="2">Chromosome</location>
        <location evidence="2">Centromere</location>
    </subcellularLocation>
    <subcellularLocation>
        <location evidence="1">Nucleus</location>
    </subcellularLocation>
</comment>
<dbReference type="Pfam" id="PF13092">
    <property type="entry name" value="CENP-L"/>
    <property type="match status" value="1"/>
</dbReference>
<dbReference type="STRING" id="75743.A0A401P3L4"/>
<feature type="region of interest" description="Disordered" evidence="8">
    <location>
        <begin position="1"/>
        <end position="44"/>
    </location>
</feature>
<feature type="non-terminal residue" evidence="9">
    <location>
        <position position="1"/>
    </location>
</feature>
<dbReference type="GO" id="GO:0000775">
    <property type="term" value="C:chromosome, centromeric region"/>
    <property type="evidence" value="ECO:0007669"/>
    <property type="project" value="UniProtKB-SubCell"/>
</dbReference>
<evidence type="ECO:0000256" key="3">
    <source>
        <dbReference type="ARBA" id="ARBA00011060"/>
    </source>
</evidence>
<evidence type="ECO:0000256" key="5">
    <source>
        <dbReference type="ARBA" id="ARBA00022454"/>
    </source>
</evidence>
<evidence type="ECO:0000256" key="6">
    <source>
        <dbReference type="ARBA" id="ARBA00023242"/>
    </source>
</evidence>